<gene>
    <name evidence="2" type="ORF">CGOC_LOCUS6534</name>
</gene>
<keyword evidence="1" id="KW-0812">Transmembrane</keyword>
<name>A0A3P6TZ78_CYLGO</name>
<dbReference type="Proteomes" id="UP000271889">
    <property type="component" value="Unassembled WGS sequence"/>
</dbReference>
<evidence type="ECO:0000313" key="3">
    <source>
        <dbReference type="Proteomes" id="UP000271889"/>
    </source>
</evidence>
<evidence type="ECO:0000256" key="1">
    <source>
        <dbReference type="SAM" id="Phobius"/>
    </source>
</evidence>
<dbReference type="EMBL" id="UYRV01021476">
    <property type="protein sequence ID" value="VDK69611.1"/>
    <property type="molecule type" value="Genomic_DNA"/>
</dbReference>
<keyword evidence="1" id="KW-1133">Transmembrane helix</keyword>
<evidence type="ECO:0000313" key="2">
    <source>
        <dbReference type="EMBL" id="VDK69611.1"/>
    </source>
</evidence>
<keyword evidence="1" id="KW-0472">Membrane</keyword>
<organism evidence="2 3">
    <name type="scientific">Cylicostephanus goldi</name>
    <name type="common">Nematode worm</name>
    <dbReference type="NCBI Taxonomy" id="71465"/>
    <lineage>
        <taxon>Eukaryota</taxon>
        <taxon>Metazoa</taxon>
        <taxon>Ecdysozoa</taxon>
        <taxon>Nematoda</taxon>
        <taxon>Chromadorea</taxon>
        <taxon>Rhabditida</taxon>
        <taxon>Rhabditina</taxon>
        <taxon>Rhabditomorpha</taxon>
        <taxon>Strongyloidea</taxon>
        <taxon>Strongylidae</taxon>
        <taxon>Cylicostephanus</taxon>
    </lineage>
</organism>
<protein>
    <submittedName>
        <fullName evidence="2">Uncharacterized protein</fullName>
    </submittedName>
</protein>
<reference evidence="2 3" key="1">
    <citation type="submission" date="2018-11" db="EMBL/GenBank/DDBJ databases">
        <authorList>
            <consortium name="Pathogen Informatics"/>
        </authorList>
    </citation>
    <scope>NUCLEOTIDE SEQUENCE [LARGE SCALE GENOMIC DNA]</scope>
</reference>
<proteinExistence type="predicted"/>
<feature type="transmembrane region" description="Helical" evidence="1">
    <location>
        <begin position="12"/>
        <end position="32"/>
    </location>
</feature>
<sequence length="139" mass="15059">MSYGFLKLNLGWGDLLLVIPTPLLFLVLSRFLPPRPDLPMRGSFGEEVPAGGELPDTCLTARTVPEALRKVQQECVGVHQHCPEPLSEMLSQTMGTPAGEAPSTWEVEISGVVGHNPIVGMARDVEATGTVKNGWRDLK</sequence>
<keyword evidence="3" id="KW-1185">Reference proteome</keyword>
<dbReference type="AlphaFoldDB" id="A0A3P6TZ78"/>
<accession>A0A3P6TZ78</accession>